<dbReference type="PANTHER" id="PTHR33827:SF2">
    <property type="entry name" value="PROTEIN SAWADEE HOMEODOMAIN HOMOLOG 1"/>
    <property type="match status" value="1"/>
</dbReference>
<dbReference type="PANTHER" id="PTHR33827">
    <property type="entry name" value="PROTEIN SAWADEE HOMEODOMAIN HOMOLOG 2"/>
    <property type="match status" value="1"/>
</dbReference>
<dbReference type="Proteomes" id="UP000290289">
    <property type="component" value="Chromosome 17"/>
</dbReference>
<reference evidence="2 3" key="1">
    <citation type="submission" date="2018-10" db="EMBL/GenBank/DDBJ databases">
        <title>A high-quality apple genome assembly.</title>
        <authorList>
            <person name="Hu J."/>
        </authorList>
    </citation>
    <scope>NUCLEOTIDE SEQUENCE [LARGE SCALE GENOMIC DNA]</scope>
    <source>
        <strain evidence="3">cv. HFTH1</strain>
        <tissue evidence="2">Young leaf</tissue>
    </source>
</reference>
<evidence type="ECO:0000313" key="3">
    <source>
        <dbReference type="Proteomes" id="UP000290289"/>
    </source>
</evidence>
<dbReference type="InterPro" id="IPR039276">
    <property type="entry name" value="SHH1/2"/>
</dbReference>
<accession>A0A498HCU8</accession>
<dbReference type="Pfam" id="PF16719">
    <property type="entry name" value="SAWADEE"/>
    <property type="match status" value="1"/>
</dbReference>
<gene>
    <name evidence="2" type="ORF">DVH24_027385</name>
</gene>
<dbReference type="Gene3D" id="2.40.50.40">
    <property type="match status" value="1"/>
</dbReference>
<dbReference type="AlphaFoldDB" id="A0A498HCU8"/>
<dbReference type="EMBL" id="RDQH01000343">
    <property type="protein sequence ID" value="RXH67265.1"/>
    <property type="molecule type" value="Genomic_DNA"/>
</dbReference>
<sequence>MDNFRTRKGEAMNSLSVFTHCEIMEMENLIKHVAKQSLTQEFFQDLATSFSIGYSLNWADTFVWFPGVKYLYLHRTGVFQVHFFALLCLFSWAPIRAGKPDVTWEQVQSWFQDKQKELQAKSTSSPNTVKLLVDFSDSNVSRIPPQVSQEPKGKWVTELSELAFEAKSSKDDAWYDVATFLSYRVVSSGDLEVKVRFSGFGREEDEWVDVRGAVRERSIPLEASECPKVKVGDLVLCFQEREHQAVYCDAEVVVIHRGLHDMNGACKCTFVVRFDHDSSQVNFQGSMCRYVCIQVQFIALTVPDWIDVLINNIRNILIWGGYVSGLHKALQQILKPNRSSFETGT</sequence>
<protein>
    <recommendedName>
        <fullName evidence="1">SAWADEE domain-containing protein</fullName>
    </recommendedName>
</protein>
<dbReference type="Gene3D" id="2.30.30.140">
    <property type="match status" value="1"/>
</dbReference>
<dbReference type="GO" id="GO:0003682">
    <property type="term" value="F:chromatin binding"/>
    <property type="evidence" value="ECO:0007669"/>
    <property type="project" value="InterPro"/>
</dbReference>
<dbReference type="STRING" id="3750.A0A498HCU8"/>
<evidence type="ECO:0000313" key="2">
    <source>
        <dbReference type="EMBL" id="RXH67265.1"/>
    </source>
</evidence>
<proteinExistence type="predicted"/>
<keyword evidence="3" id="KW-1185">Reference proteome</keyword>
<dbReference type="InterPro" id="IPR032001">
    <property type="entry name" value="SAWADEE_dom"/>
</dbReference>
<comment type="caution">
    <text evidence="2">The sequence shown here is derived from an EMBL/GenBank/DDBJ whole genome shotgun (WGS) entry which is preliminary data.</text>
</comment>
<feature type="domain" description="SAWADEE" evidence="1">
    <location>
        <begin position="161"/>
        <end position="282"/>
    </location>
</feature>
<organism evidence="2 3">
    <name type="scientific">Malus domestica</name>
    <name type="common">Apple</name>
    <name type="synonym">Pyrus malus</name>
    <dbReference type="NCBI Taxonomy" id="3750"/>
    <lineage>
        <taxon>Eukaryota</taxon>
        <taxon>Viridiplantae</taxon>
        <taxon>Streptophyta</taxon>
        <taxon>Embryophyta</taxon>
        <taxon>Tracheophyta</taxon>
        <taxon>Spermatophyta</taxon>
        <taxon>Magnoliopsida</taxon>
        <taxon>eudicotyledons</taxon>
        <taxon>Gunneridae</taxon>
        <taxon>Pentapetalae</taxon>
        <taxon>rosids</taxon>
        <taxon>fabids</taxon>
        <taxon>Rosales</taxon>
        <taxon>Rosaceae</taxon>
        <taxon>Amygdaloideae</taxon>
        <taxon>Maleae</taxon>
        <taxon>Malus</taxon>
    </lineage>
</organism>
<evidence type="ECO:0000259" key="1">
    <source>
        <dbReference type="Pfam" id="PF16719"/>
    </source>
</evidence>
<name>A0A498HCU8_MALDO</name>